<evidence type="ECO:0000313" key="3">
    <source>
        <dbReference type="Proteomes" id="UP000478417"/>
    </source>
</evidence>
<dbReference type="RefSeq" id="WP_163962362.1">
    <property type="nucleotide sequence ID" value="NZ_JAAGNX010000001.1"/>
</dbReference>
<dbReference type="AlphaFoldDB" id="A0A6B2LZF6"/>
<dbReference type="CDD" id="cd00158">
    <property type="entry name" value="RHOD"/>
    <property type="match status" value="1"/>
</dbReference>
<dbReference type="InterPro" id="IPR036873">
    <property type="entry name" value="Rhodanese-like_dom_sf"/>
</dbReference>
<dbReference type="Proteomes" id="UP000478417">
    <property type="component" value="Unassembled WGS sequence"/>
</dbReference>
<sequence>MQWIALIFILALVVFLLPRLSWIPVDQAAERLKAGAALVDVRSPGEFASQRIPGAINIPMGFVAADLQKEGLEPDRQILLHCASGARSAAAMKELQRMGYKQVWNVGSFSRAKKVEQATKANR</sequence>
<dbReference type="PANTHER" id="PTHR45431:SF3">
    <property type="entry name" value="RHODANESE-LIKE DOMAIN-CONTAINING PROTEIN 15, CHLOROPLASTIC"/>
    <property type="match status" value="1"/>
</dbReference>
<dbReference type="InterPro" id="IPR052367">
    <property type="entry name" value="Thiosulfate_ST/Rhodanese-like"/>
</dbReference>
<protein>
    <submittedName>
        <fullName evidence="2">Rhodanese-like domain-containing protein</fullName>
    </submittedName>
</protein>
<comment type="caution">
    <text evidence="2">The sequence shown here is derived from an EMBL/GenBank/DDBJ whole genome shotgun (WGS) entry which is preliminary data.</text>
</comment>
<accession>A0A6B2LZF6</accession>
<dbReference type="SMART" id="SM00450">
    <property type="entry name" value="RHOD"/>
    <property type="match status" value="1"/>
</dbReference>
<dbReference type="SUPFAM" id="SSF52821">
    <property type="entry name" value="Rhodanese/Cell cycle control phosphatase"/>
    <property type="match status" value="1"/>
</dbReference>
<dbReference type="PROSITE" id="PS50206">
    <property type="entry name" value="RHODANESE_3"/>
    <property type="match status" value="1"/>
</dbReference>
<name>A0A6B2LZF6_9BACT</name>
<evidence type="ECO:0000259" key="1">
    <source>
        <dbReference type="PROSITE" id="PS50206"/>
    </source>
</evidence>
<proteinExistence type="predicted"/>
<dbReference type="Pfam" id="PF00581">
    <property type="entry name" value="Rhodanese"/>
    <property type="match status" value="1"/>
</dbReference>
<feature type="domain" description="Rhodanese" evidence="1">
    <location>
        <begin position="32"/>
        <end position="121"/>
    </location>
</feature>
<dbReference type="InterPro" id="IPR001763">
    <property type="entry name" value="Rhodanese-like_dom"/>
</dbReference>
<dbReference type="PANTHER" id="PTHR45431">
    <property type="entry name" value="RHODANESE-LIKE DOMAIN-CONTAINING PROTEIN 15, CHLOROPLASTIC"/>
    <property type="match status" value="1"/>
</dbReference>
<keyword evidence="3" id="KW-1185">Reference proteome</keyword>
<gene>
    <name evidence="2" type="ORF">G0Q06_03095</name>
</gene>
<dbReference type="Gene3D" id="3.40.250.10">
    <property type="entry name" value="Rhodanese-like domain"/>
    <property type="match status" value="1"/>
</dbReference>
<evidence type="ECO:0000313" key="2">
    <source>
        <dbReference type="EMBL" id="NDV61429.1"/>
    </source>
</evidence>
<reference evidence="2 3" key="1">
    <citation type="submission" date="2020-02" db="EMBL/GenBank/DDBJ databases">
        <title>Albibacoteraceae fam. nov., the first described family within the subdivision 4 Verrucomicrobia.</title>
        <authorList>
            <person name="Xi F."/>
        </authorList>
    </citation>
    <scope>NUCLEOTIDE SEQUENCE [LARGE SCALE GENOMIC DNA]</scope>
    <source>
        <strain evidence="2 3">CK1056</strain>
    </source>
</reference>
<dbReference type="EMBL" id="JAAGNX010000001">
    <property type="protein sequence ID" value="NDV61429.1"/>
    <property type="molecule type" value="Genomic_DNA"/>
</dbReference>
<organism evidence="2 3">
    <name type="scientific">Oceanipulchritudo coccoides</name>
    <dbReference type="NCBI Taxonomy" id="2706888"/>
    <lineage>
        <taxon>Bacteria</taxon>
        <taxon>Pseudomonadati</taxon>
        <taxon>Verrucomicrobiota</taxon>
        <taxon>Opitutia</taxon>
        <taxon>Puniceicoccales</taxon>
        <taxon>Oceanipulchritudinaceae</taxon>
        <taxon>Oceanipulchritudo</taxon>
    </lineage>
</organism>